<sequence length="273" mass="30370">MTAAHPARHYLPTLGLQLWTVRRELERDIPGTLRAIAQAGYAQIELQNLANVHAIARLARELGLGLTSAFLDWTALAQPGPAADAELVRTLALARELNLRYLVFGYLGKGGRETITQMRAHAAAANAFGRRCRDAGIQLCYHHHAFEFAPLDDGRTTGWDILLRDFEPDLVQFEFDVFWAAAGGLDPVQTLHDLRGRIAQVHLKDLPAGTPRLWDEHAVPPETFQEIGRGCLDWTRILAACVATGVAQCHVEQDESPDPLASIRQSIDWLRRH</sequence>
<dbReference type="OrthoDB" id="9798407at2"/>
<evidence type="ECO:0000259" key="1">
    <source>
        <dbReference type="Pfam" id="PF01261"/>
    </source>
</evidence>
<reference evidence="2 3" key="1">
    <citation type="submission" date="2016-06" db="EMBL/GenBank/DDBJ databases">
        <title>Three novel species with peptidoglycan cell walls form the new genus Lacunisphaera gen. nov. in the family Opitutaceae of the verrucomicrobial subdivision 4.</title>
        <authorList>
            <person name="Rast P."/>
            <person name="Gloeckner I."/>
            <person name="Jogler M."/>
            <person name="Boedeker C."/>
            <person name="Jeske O."/>
            <person name="Wiegand S."/>
            <person name="Reinhardt R."/>
            <person name="Schumann P."/>
            <person name="Rohde M."/>
            <person name="Spring S."/>
            <person name="Gloeckner F.O."/>
            <person name="Jogler C."/>
        </authorList>
    </citation>
    <scope>NUCLEOTIDE SEQUENCE [LARGE SCALE GENOMIC DNA]</scope>
    <source>
        <strain evidence="2 3">IG16b</strain>
    </source>
</reference>
<evidence type="ECO:0000313" key="3">
    <source>
        <dbReference type="Proteomes" id="UP000095228"/>
    </source>
</evidence>
<dbReference type="PANTHER" id="PTHR12110:SF41">
    <property type="entry name" value="INOSOSE DEHYDRATASE"/>
    <property type="match status" value="1"/>
</dbReference>
<dbReference type="RefSeq" id="WP_069960596.1">
    <property type="nucleotide sequence ID" value="NZ_CP016094.1"/>
</dbReference>
<dbReference type="InterPro" id="IPR050312">
    <property type="entry name" value="IolE/XylAMocC-like"/>
</dbReference>
<dbReference type="AlphaFoldDB" id="A0A1I7PHX2"/>
<dbReference type="InterPro" id="IPR013022">
    <property type="entry name" value="Xyl_isomerase-like_TIM-brl"/>
</dbReference>
<keyword evidence="3" id="KW-1185">Reference proteome</keyword>
<evidence type="ECO:0000313" key="2">
    <source>
        <dbReference type="EMBL" id="AOS43220.1"/>
    </source>
</evidence>
<dbReference type="STRING" id="1838286.Verru16b_00263"/>
<dbReference type="Gene3D" id="3.20.20.150">
    <property type="entry name" value="Divalent-metal-dependent TIM barrel enzymes"/>
    <property type="match status" value="1"/>
</dbReference>
<gene>
    <name evidence="2" type="primary">iolE_1</name>
    <name evidence="2" type="ORF">Verru16b_00263</name>
</gene>
<dbReference type="SUPFAM" id="SSF51658">
    <property type="entry name" value="Xylose isomerase-like"/>
    <property type="match status" value="1"/>
</dbReference>
<proteinExistence type="predicted"/>
<dbReference type="EMBL" id="CP016094">
    <property type="protein sequence ID" value="AOS43220.1"/>
    <property type="molecule type" value="Genomic_DNA"/>
</dbReference>
<dbReference type="PANTHER" id="PTHR12110">
    <property type="entry name" value="HYDROXYPYRUVATE ISOMERASE"/>
    <property type="match status" value="1"/>
</dbReference>
<dbReference type="Proteomes" id="UP000095228">
    <property type="component" value="Chromosome"/>
</dbReference>
<dbReference type="KEGG" id="obg:Verru16b_00263"/>
<dbReference type="GO" id="GO:0050114">
    <property type="term" value="F:myo-inosose-2 dehydratase activity"/>
    <property type="evidence" value="ECO:0007669"/>
    <property type="project" value="UniProtKB-EC"/>
</dbReference>
<feature type="domain" description="Xylose isomerase-like TIM barrel" evidence="1">
    <location>
        <begin position="33"/>
        <end position="272"/>
    </location>
</feature>
<protein>
    <submittedName>
        <fullName evidence="2">Inosose dehydratase</fullName>
        <ecNumber evidence="2">4.2.1.44</ecNumber>
    </submittedName>
</protein>
<dbReference type="Pfam" id="PF01261">
    <property type="entry name" value="AP_endonuc_2"/>
    <property type="match status" value="1"/>
</dbReference>
<dbReference type="EC" id="4.2.1.44" evidence="2"/>
<keyword evidence="2" id="KW-0456">Lyase</keyword>
<name>A0A1I7PHX2_9BACT</name>
<organism evidence="2 3">
    <name type="scientific">Lacunisphaera limnophila</name>
    <dbReference type="NCBI Taxonomy" id="1838286"/>
    <lineage>
        <taxon>Bacteria</taxon>
        <taxon>Pseudomonadati</taxon>
        <taxon>Verrucomicrobiota</taxon>
        <taxon>Opitutia</taxon>
        <taxon>Opitutales</taxon>
        <taxon>Opitutaceae</taxon>
        <taxon>Lacunisphaera</taxon>
    </lineage>
</organism>
<dbReference type="InterPro" id="IPR036237">
    <property type="entry name" value="Xyl_isomerase-like_sf"/>
</dbReference>
<accession>A0A1I7PHX2</accession>